<dbReference type="Proteomes" id="UP001396334">
    <property type="component" value="Unassembled WGS sequence"/>
</dbReference>
<dbReference type="EMBL" id="JBBPBN010000027">
    <property type="protein sequence ID" value="KAK9007321.1"/>
    <property type="molecule type" value="Genomic_DNA"/>
</dbReference>
<protein>
    <submittedName>
        <fullName evidence="1">Uncharacterized protein</fullName>
    </submittedName>
</protein>
<gene>
    <name evidence="1" type="ORF">V6N11_051149</name>
</gene>
<sequence>MFSISNIEMSSVILEITRVEEQVPGEGTKVGTDPARQRERWCLLLLLLENKLPGRVREPTPASESAMELLLTLVAAAPVHSQLRPHHAFSLEKGGMAKREVDSEERFTVL</sequence>
<name>A0ABR2R2Z2_9ROSI</name>
<organism evidence="1 2">
    <name type="scientific">Hibiscus sabdariffa</name>
    <name type="common">roselle</name>
    <dbReference type="NCBI Taxonomy" id="183260"/>
    <lineage>
        <taxon>Eukaryota</taxon>
        <taxon>Viridiplantae</taxon>
        <taxon>Streptophyta</taxon>
        <taxon>Embryophyta</taxon>
        <taxon>Tracheophyta</taxon>
        <taxon>Spermatophyta</taxon>
        <taxon>Magnoliopsida</taxon>
        <taxon>eudicotyledons</taxon>
        <taxon>Gunneridae</taxon>
        <taxon>Pentapetalae</taxon>
        <taxon>rosids</taxon>
        <taxon>malvids</taxon>
        <taxon>Malvales</taxon>
        <taxon>Malvaceae</taxon>
        <taxon>Malvoideae</taxon>
        <taxon>Hibiscus</taxon>
    </lineage>
</organism>
<reference evidence="1 2" key="1">
    <citation type="journal article" date="2024" name="G3 (Bethesda)">
        <title>Genome assembly of Hibiscus sabdariffa L. provides insights into metabolisms of medicinal natural products.</title>
        <authorList>
            <person name="Kim T."/>
        </authorList>
    </citation>
    <scope>NUCLEOTIDE SEQUENCE [LARGE SCALE GENOMIC DNA]</scope>
    <source>
        <strain evidence="1">TK-2024</strain>
        <tissue evidence="1">Old leaves</tissue>
    </source>
</reference>
<comment type="caution">
    <text evidence="1">The sequence shown here is derived from an EMBL/GenBank/DDBJ whole genome shotgun (WGS) entry which is preliminary data.</text>
</comment>
<keyword evidence="2" id="KW-1185">Reference proteome</keyword>
<evidence type="ECO:0000313" key="1">
    <source>
        <dbReference type="EMBL" id="KAK9007321.1"/>
    </source>
</evidence>
<accession>A0ABR2R2Z2</accession>
<evidence type="ECO:0000313" key="2">
    <source>
        <dbReference type="Proteomes" id="UP001396334"/>
    </source>
</evidence>
<proteinExistence type="predicted"/>